<keyword evidence="2" id="KW-1185">Reference proteome</keyword>
<evidence type="ECO:0000313" key="1">
    <source>
        <dbReference type="EMBL" id="KAK1147352.1"/>
    </source>
</evidence>
<proteinExistence type="predicted"/>
<dbReference type="EMBL" id="JAOPJF010000012">
    <property type="protein sequence ID" value="KAK1147352.1"/>
    <property type="molecule type" value="Genomic_DNA"/>
</dbReference>
<accession>A0ACC3BAD8</accession>
<organism evidence="1 2">
    <name type="scientific">Aspergillus melleus</name>
    <dbReference type="NCBI Taxonomy" id="138277"/>
    <lineage>
        <taxon>Eukaryota</taxon>
        <taxon>Fungi</taxon>
        <taxon>Dikarya</taxon>
        <taxon>Ascomycota</taxon>
        <taxon>Pezizomycotina</taxon>
        <taxon>Eurotiomycetes</taxon>
        <taxon>Eurotiomycetidae</taxon>
        <taxon>Eurotiales</taxon>
        <taxon>Aspergillaceae</taxon>
        <taxon>Aspergillus</taxon>
        <taxon>Aspergillus subgen. Circumdati</taxon>
    </lineage>
</organism>
<reference evidence="1 2" key="1">
    <citation type="journal article" date="2023" name="ACS Omega">
        <title>Identification of the Neoaspergillic Acid Biosynthesis Gene Cluster by Establishing an In Vitro CRISPR-Ribonucleoprotein Genetic System in Aspergillus melleus.</title>
        <authorList>
            <person name="Yuan B."/>
            <person name="Grau M.F."/>
            <person name="Murata R.M."/>
            <person name="Torok T."/>
            <person name="Venkateswaran K."/>
            <person name="Stajich J.E."/>
            <person name="Wang C.C.C."/>
        </authorList>
    </citation>
    <scope>NUCLEOTIDE SEQUENCE [LARGE SCALE GENOMIC DNA]</scope>
    <source>
        <strain evidence="1 2">IMV 1140</strain>
    </source>
</reference>
<protein>
    <submittedName>
        <fullName evidence="1">Uncharacterized protein</fullName>
    </submittedName>
</protein>
<evidence type="ECO:0000313" key="2">
    <source>
        <dbReference type="Proteomes" id="UP001177260"/>
    </source>
</evidence>
<gene>
    <name evidence="1" type="ORF">N8T08_001432</name>
</gene>
<name>A0ACC3BAD8_9EURO</name>
<dbReference type="Proteomes" id="UP001177260">
    <property type="component" value="Unassembled WGS sequence"/>
</dbReference>
<sequence length="328" mass="36620">MEQVDGKGRLQVALQPETGLLDSPLLRFESDGTFRITVFSDLHYGEAPNGVGPLKDARTADVVRKVLQADQAQLVVLNGDLITGDGTNPENSTNHSNRGGKYTLGVDTYPNSLTQMMVQGDSFETGVTNYFLPVYPSDGSRDVPELILWFFDSRGGYKYGHMPVEKRPDWVHEKVVKWFEETNFHLREEYGKAIPSLAFFHIPVNSTRTFQNSHGVDPSKEPGINGEPVISQGYQYDEYSREWDLPFMRALSNTEGLLATFSGHDHDNDWCFKWTDAILDTTLPGNGLNLCYGRHTGYVPVDSGNTAATSEDAMPSRMSLENVVQSRL</sequence>
<comment type="caution">
    <text evidence="1">The sequence shown here is derived from an EMBL/GenBank/DDBJ whole genome shotgun (WGS) entry which is preliminary data.</text>
</comment>